<feature type="domain" description="Alcohol dehydrogenase-like N-terminal" evidence="4">
    <location>
        <begin position="23"/>
        <end position="141"/>
    </location>
</feature>
<protein>
    <recommendedName>
        <fullName evidence="7">Alcohol dehydrogenase</fullName>
    </recommendedName>
</protein>
<feature type="domain" description="Alcohol dehydrogenase-like C-terminal" evidence="3">
    <location>
        <begin position="181"/>
        <end position="307"/>
    </location>
</feature>
<dbReference type="PANTHER" id="PTHR43401:SF2">
    <property type="entry name" value="L-THREONINE 3-DEHYDROGENASE"/>
    <property type="match status" value="1"/>
</dbReference>
<evidence type="ECO:0000313" key="5">
    <source>
        <dbReference type="EMBL" id="PCC40015.1"/>
    </source>
</evidence>
<proteinExistence type="predicted"/>
<dbReference type="InterPro" id="IPR013149">
    <property type="entry name" value="ADH-like_C"/>
</dbReference>
<dbReference type="AlphaFoldDB" id="A0A2A3YLP4"/>
<gene>
    <name evidence="5" type="ORF">CIK66_05005</name>
</gene>
<dbReference type="Pfam" id="PF08240">
    <property type="entry name" value="ADH_N"/>
    <property type="match status" value="1"/>
</dbReference>
<dbReference type="InterPro" id="IPR036291">
    <property type="entry name" value="NAD(P)-bd_dom_sf"/>
</dbReference>
<dbReference type="Proteomes" id="UP000218598">
    <property type="component" value="Unassembled WGS sequence"/>
</dbReference>
<name>A0A2A3YLP4_9MICO</name>
<dbReference type="SUPFAM" id="SSF50129">
    <property type="entry name" value="GroES-like"/>
    <property type="match status" value="1"/>
</dbReference>
<organism evidence="5 6">
    <name type="scientific">Brachybacterium alimentarium</name>
    <dbReference type="NCBI Taxonomy" id="47845"/>
    <lineage>
        <taxon>Bacteria</taxon>
        <taxon>Bacillati</taxon>
        <taxon>Actinomycetota</taxon>
        <taxon>Actinomycetes</taxon>
        <taxon>Micrococcales</taxon>
        <taxon>Dermabacteraceae</taxon>
        <taxon>Brachybacterium</taxon>
    </lineage>
</organism>
<dbReference type="Gene3D" id="3.90.180.10">
    <property type="entry name" value="Medium-chain alcohol dehydrogenases, catalytic domain"/>
    <property type="match status" value="1"/>
</dbReference>
<comment type="cofactor">
    <cofactor evidence="1">
        <name>Zn(2+)</name>
        <dbReference type="ChEBI" id="CHEBI:29105"/>
    </cofactor>
</comment>
<evidence type="ECO:0000313" key="6">
    <source>
        <dbReference type="Proteomes" id="UP000218598"/>
    </source>
</evidence>
<dbReference type="InterPro" id="IPR050129">
    <property type="entry name" value="Zn_alcohol_dh"/>
</dbReference>
<keyword evidence="6" id="KW-1185">Reference proteome</keyword>
<comment type="caution">
    <text evidence="5">The sequence shown here is derived from an EMBL/GenBank/DDBJ whole genome shotgun (WGS) entry which is preliminary data.</text>
</comment>
<evidence type="ECO:0000259" key="4">
    <source>
        <dbReference type="Pfam" id="PF08240"/>
    </source>
</evidence>
<evidence type="ECO:0000256" key="2">
    <source>
        <dbReference type="ARBA" id="ARBA00023002"/>
    </source>
</evidence>
<accession>A0A2A3YLP4</accession>
<sequence length="351" mass="36789">MRALQVTEPGCAEVAEVEAPRPGPGEALLRVRFAGICGSDIQTFRGTQPFASYPRVPGHEFSAEILEIHGADDAGDADNAARSARFAPGDIVTGVPYFEDGTCYSCRRGLVNACMHNETMGVHRDGSFQELITMPLDRLHRADGVDPRDLALVEPFSIGYHAVLRAGVREGERVLVLGAGAIGLLTMLSARTRGARVWVADVVPSRLELAASLGAEGTVDLSSTPLADVIAGATGGDGFDVVCEATGLPVSFLNAIEAAAVGARLALIGNGTAEVTFNQSLLIKKELTVLGSRNSRDVFPALIELLSTGQVDVSPIRTAIVPFTEARTALEEAAGGSTSEVKVLLEFPNGP</sequence>
<dbReference type="InterPro" id="IPR011032">
    <property type="entry name" value="GroES-like_sf"/>
</dbReference>
<evidence type="ECO:0000259" key="3">
    <source>
        <dbReference type="Pfam" id="PF00107"/>
    </source>
</evidence>
<dbReference type="SUPFAM" id="SSF51735">
    <property type="entry name" value="NAD(P)-binding Rossmann-fold domains"/>
    <property type="match status" value="1"/>
</dbReference>
<dbReference type="Gene3D" id="3.40.50.720">
    <property type="entry name" value="NAD(P)-binding Rossmann-like Domain"/>
    <property type="match status" value="1"/>
</dbReference>
<dbReference type="PANTHER" id="PTHR43401">
    <property type="entry name" value="L-THREONINE 3-DEHYDROGENASE"/>
    <property type="match status" value="1"/>
</dbReference>
<evidence type="ECO:0008006" key="7">
    <source>
        <dbReference type="Google" id="ProtNLM"/>
    </source>
</evidence>
<dbReference type="CDD" id="cd08261">
    <property type="entry name" value="Zn_ADH7"/>
    <property type="match status" value="1"/>
</dbReference>
<keyword evidence="2" id="KW-0560">Oxidoreductase</keyword>
<dbReference type="GO" id="GO:0016491">
    <property type="term" value="F:oxidoreductase activity"/>
    <property type="evidence" value="ECO:0007669"/>
    <property type="project" value="UniProtKB-KW"/>
</dbReference>
<dbReference type="RefSeq" id="WP_096196681.1">
    <property type="nucleotide sequence ID" value="NZ_JBQQIN010000001.1"/>
</dbReference>
<evidence type="ECO:0000256" key="1">
    <source>
        <dbReference type="ARBA" id="ARBA00001947"/>
    </source>
</evidence>
<dbReference type="OrthoDB" id="9797931at2"/>
<dbReference type="EMBL" id="NRGR01000008">
    <property type="protein sequence ID" value="PCC40015.1"/>
    <property type="molecule type" value="Genomic_DNA"/>
</dbReference>
<reference evidence="5 6" key="1">
    <citation type="journal article" date="2017" name="Elife">
        <title>Extensive horizontal gene transfer in cheese-associated bacteria.</title>
        <authorList>
            <person name="Bonham K.S."/>
            <person name="Wolfe B.E."/>
            <person name="Dutton R.J."/>
        </authorList>
    </citation>
    <scope>NUCLEOTIDE SEQUENCE [LARGE SCALE GENOMIC DNA]</scope>
    <source>
        <strain evidence="5 6">341_9</strain>
    </source>
</reference>
<dbReference type="Pfam" id="PF00107">
    <property type="entry name" value="ADH_zinc_N"/>
    <property type="match status" value="1"/>
</dbReference>
<dbReference type="InterPro" id="IPR013154">
    <property type="entry name" value="ADH-like_N"/>
</dbReference>